<evidence type="ECO:0000313" key="3">
    <source>
        <dbReference type="Proteomes" id="UP000179243"/>
    </source>
</evidence>
<sequence length="165" mass="18378">MMCEDCKSNTAIVHFTQIINNNKTVLNLCKACAEKRGFTEVTGATPHSFGVQSLVSKIANEYEEETNALSCARCGQTYVDFKQTGKLGCGDCYTTFGPRFEDLLRKIHGSTTHIGKMPLNISPAVSQGRQVDGLRNEMRLAIELEDFEKAARLRDQIKQMEQTHG</sequence>
<dbReference type="InterPro" id="IPR001943">
    <property type="entry name" value="UVR_dom"/>
</dbReference>
<organism evidence="2 3">
    <name type="scientific">Candidatus Raymondbacteria bacterium RIFOXYD12_FULL_49_13</name>
    <dbReference type="NCBI Taxonomy" id="1817890"/>
    <lineage>
        <taxon>Bacteria</taxon>
        <taxon>Raymondiibacteriota</taxon>
    </lineage>
</organism>
<protein>
    <recommendedName>
        <fullName evidence="1">UVR domain-containing protein</fullName>
    </recommendedName>
</protein>
<dbReference type="GO" id="GO:1990169">
    <property type="term" value="P:stress response to copper ion"/>
    <property type="evidence" value="ECO:0007669"/>
    <property type="project" value="TreeGrafter"/>
</dbReference>
<dbReference type="EMBL" id="MFYX01000155">
    <property type="protein sequence ID" value="OGK00048.1"/>
    <property type="molecule type" value="Genomic_DNA"/>
</dbReference>
<comment type="caution">
    <text evidence="2">The sequence shown here is derived from an EMBL/GenBank/DDBJ whole genome shotgun (WGS) entry which is preliminary data.</text>
</comment>
<dbReference type="SUPFAM" id="SSF46600">
    <property type="entry name" value="C-terminal UvrC-binding domain of UvrB"/>
    <property type="match status" value="1"/>
</dbReference>
<proteinExistence type="predicted"/>
<dbReference type="PANTHER" id="PTHR38430:SF1">
    <property type="entry name" value="PROTEIN-ARGININE KINASE ACTIVATOR PROTEIN"/>
    <property type="match status" value="1"/>
</dbReference>
<dbReference type="GO" id="GO:0008270">
    <property type="term" value="F:zinc ion binding"/>
    <property type="evidence" value="ECO:0007669"/>
    <property type="project" value="TreeGrafter"/>
</dbReference>
<dbReference type="GO" id="GO:0005507">
    <property type="term" value="F:copper ion binding"/>
    <property type="evidence" value="ECO:0007669"/>
    <property type="project" value="TreeGrafter"/>
</dbReference>
<dbReference type="InterPro" id="IPR036876">
    <property type="entry name" value="UVR_dom_sf"/>
</dbReference>
<dbReference type="PANTHER" id="PTHR38430">
    <property type="entry name" value="PROTEIN-ARGININE KINASE ACTIVATOR PROTEIN"/>
    <property type="match status" value="1"/>
</dbReference>
<dbReference type="PROSITE" id="PS50151">
    <property type="entry name" value="UVR"/>
    <property type="match status" value="1"/>
</dbReference>
<gene>
    <name evidence="2" type="ORF">A2519_22230</name>
</gene>
<dbReference type="Gene3D" id="4.10.860.10">
    <property type="entry name" value="UVR domain"/>
    <property type="match status" value="1"/>
</dbReference>
<name>A0A1F7F0A5_UNCRA</name>
<dbReference type="AlphaFoldDB" id="A0A1F7F0A5"/>
<dbReference type="Proteomes" id="UP000179243">
    <property type="component" value="Unassembled WGS sequence"/>
</dbReference>
<dbReference type="Pfam" id="PF02151">
    <property type="entry name" value="UVR"/>
    <property type="match status" value="1"/>
</dbReference>
<dbReference type="GO" id="GO:0050897">
    <property type="term" value="F:cobalt ion binding"/>
    <property type="evidence" value="ECO:0007669"/>
    <property type="project" value="TreeGrafter"/>
</dbReference>
<reference evidence="2 3" key="1">
    <citation type="journal article" date="2016" name="Nat. Commun.">
        <title>Thousands of microbial genomes shed light on interconnected biogeochemical processes in an aquifer system.</title>
        <authorList>
            <person name="Anantharaman K."/>
            <person name="Brown C.T."/>
            <person name="Hug L.A."/>
            <person name="Sharon I."/>
            <person name="Castelle C.J."/>
            <person name="Probst A.J."/>
            <person name="Thomas B.C."/>
            <person name="Singh A."/>
            <person name="Wilkins M.J."/>
            <person name="Karaoz U."/>
            <person name="Brodie E.L."/>
            <person name="Williams K.H."/>
            <person name="Hubbard S.S."/>
            <person name="Banfield J.F."/>
        </authorList>
    </citation>
    <scope>NUCLEOTIDE SEQUENCE [LARGE SCALE GENOMIC DNA]</scope>
</reference>
<feature type="domain" description="UVR" evidence="1">
    <location>
        <begin position="128"/>
        <end position="163"/>
    </location>
</feature>
<evidence type="ECO:0000313" key="2">
    <source>
        <dbReference type="EMBL" id="OGK00048.1"/>
    </source>
</evidence>
<dbReference type="InterPro" id="IPR025542">
    <property type="entry name" value="YacH"/>
</dbReference>
<dbReference type="PIRSF" id="PIRSF015034">
    <property type="entry name" value="YacH"/>
    <property type="match status" value="1"/>
</dbReference>
<dbReference type="GO" id="GO:0046870">
    <property type="term" value="F:cadmium ion binding"/>
    <property type="evidence" value="ECO:0007669"/>
    <property type="project" value="TreeGrafter"/>
</dbReference>
<dbReference type="GO" id="GO:1990170">
    <property type="term" value="P:stress response to cadmium ion"/>
    <property type="evidence" value="ECO:0007669"/>
    <property type="project" value="TreeGrafter"/>
</dbReference>
<evidence type="ECO:0000259" key="1">
    <source>
        <dbReference type="PROSITE" id="PS50151"/>
    </source>
</evidence>
<accession>A0A1F7F0A5</accession>